<dbReference type="Pfam" id="PF16977">
    <property type="entry name" value="ApeC"/>
    <property type="match status" value="1"/>
</dbReference>
<protein>
    <submittedName>
        <fullName evidence="5">Uncharacterized protein LOC101854591</fullName>
    </submittedName>
</protein>
<reference evidence="5" key="1">
    <citation type="submission" date="2025-08" db="UniProtKB">
        <authorList>
            <consortium name="RefSeq"/>
        </authorList>
    </citation>
    <scope>IDENTIFICATION</scope>
</reference>
<dbReference type="InterPro" id="IPR031569">
    <property type="entry name" value="ApeC"/>
</dbReference>
<evidence type="ECO:0000313" key="4">
    <source>
        <dbReference type="Proteomes" id="UP000694888"/>
    </source>
</evidence>
<dbReference type="PANTHER" id="PTHR19324:SF33">
    <property type="entry name" value="MUCIN-5AC"/>
    <property type="match status" value="1"/>
</dbReference>
<dbReference type="RefSeq" id="XP_005103935.1">
    <property type="nucleotide sequence ID" value="XM_005103878.2"/>
</dbReference>
<keyword evidence="2" id="KW-0732">Signal</keyword>
<sequence>MPGQRLLLLLLLLPVAQSWTRGRPPVYVDLQPNHVIVQPGVTEMFTLTCTVTRGSYKVLENPGPTSRAPDFSSIVKEHLVRVRLLRAAIPGPTQSAWEVVAQQTDTDPKATTFEDGVVASGKVIPESRGASYLNVTWFLAQPSTIGTFVCDALVVARDSAELIRSTTLEVGNELMGEDFSRMLEVGKADILSDALEENKALKEQLETLTETVRQTLAEHRETLAMIESKYRRILETGFLGTGFLETGFLLHWPSGSYALLGPASGCPKDDASTWEKGFTKTHTESEDRNHDQVSELSHLRGPVLSREDGDHFVTQHFCVKTSILSFGSNWPKGSYCINKKGGCPAGFQEGRIYWDTEDTEAKFRSSGNLPDGDHGANPNLHYCCRDDGSPDDEIYLPPYQPFYLYRRGGRCQKVHGMDVTQEFLLFDTENSRNGDRTENVVPDSQTNDIRLELCYYHNSIA</sequence>
<feature type="signal peptide" evidence="2">
    <location>
        <begin position="1"/>
        <end position="18"/>
    </location>
</feature>
<dbReference type="GeneID" id="101854591"/>
<feature type="domain" description="Apextrin C-terminal" evidence="3">
    <location>
        <begin position="252"/>
        <end position="456"/>
    </location>
</feature>
<evidence type="ECO:0000256" key="1">
    <source>
        <dbReference type="SAM" id="Coils"/>
    </source>
</evidence>
<organism evidence="4 5">
    <name type="scientific">Aplysia californica</name>
    <name type="common">California sea hare</name>
    <dbReference type="NCBI Taxonomy" id="6500"/>
    <lineage>
        <taxon>Eukaryota</taxon>
        <taxon>Metazoa</taxon>
        <taxon>Spiralia</taxon>
        <taxon>Lophotrochozoa</taxon>
        <taxon>Mollusca</taxon>
        <taxon>Gastropoda</taxon>
        <taxon>Heterobranchia</taxon>
        <taxon>Euthyneura</taxon>
        <taxon>Tectipleura</taxon>
        <taxon>Aplysiida</taxon>
        <taxon>Aplysioidea</taxon>
        <taxon>Aplysiidae</taxon>
        <taxon>Aplysia</taxon>
    </lineage>
</organism>
<keyword evidence="1" id="KW-0175">Coiled coil</keyword>
<dbReference type="PANTHER" id="PTHR19324">
    <property type="entry name" value="PERFORIN-LIKE PROTEIN 1"/>
    <property type="match status" value="1"/>
</dbReference>
<dbReference type="Proteomes" id="UP000694888">
    <property type="component" value="Unplaced"/>
</dbReference>
<name>A0ABM0JXM1_APLCA</name>
<proteinExistence type="predicted"/>
<keyword evidence="4" id="KW-1185">Reference proteome</keyword>
<evidence type="ECO:0000256" key="2">
    <source>
        <dbReference type="SAM" id="SignalP"/>
    </source>
</evidence>
<evidence type="ECO:0000313" key="5">
    <source>
        <dbReference type="RefSeq" id="XP_005103935.1"/>
    </source>
</evidence>
<feature type="chain" id="PRO_5046530338" evidence="2">
    <location>
        <begin position="19"/>
        <end position="461"/>
    </location>
</feature>
<gene>
    <name evidence="5" type="primary">LOC101854591</name>
</gene>
<feature type="coiled-coil region" evidence="1">
    <location>
        <begin position="191"/>
        <end position="218"/>
    </location>
</feature>
<accession>A0ABM0JXM1</accession>
<evidence type="ECO:0000259" key="3">
    <source>
        <dbReference type="Pfam" id="PF16977"/>
    </source>
</evidence>